<keyword evidence="3" id="KW-1185">Reference proteome</keyword>
<reference evidence="2" key="1">
    <citation type="submission" date="2022-08" db="EMBL/GenBank/DDBJ databases">
        <authorList>
            <person name="Deng Y."/>
            <person name="Han X.-F."/>
            <person name="Zhang Y.-Q."/>
        </authorList>
    </citation>
    <scope>NUCLEOTIDE SEQUENCE</scope>
    <source>
        <strain evidence="2">CPCC 203386</strain>
    </source>
</reference>
<sequence length="246" mass="27729">MSGNNTNDMYFDTDSFDFSSLTDIVGLNGENNGHDTTERDVHTDGGVVDDISDLVGENHEEEEVEEETEEESEESEEEGEIEVTDEDGEEVDFEDYQITLPTGDDVTLSELVKGYRNSAELNTAIAEFQEAQNEFVEKSKDIGKLLELAKLEADRTIEDYNGFDWGRYKSEDPAGYVENREYLDRFIERRKEIISAMEARDAEIAEETAKQKAAEAAEAGQVLQRDIPGWSKALYEELMDFAIANG</sequence>
<feature type="non-terminal residue" evidence="2">
    <location>
        <position position="246"/>
    </location>
</feature>
<feature type="region of interest" description="Disordered" evidence="1">
    <location>
        <begin position="24"/>
        <end position="91"/>
    </location>
</feature>
<comment type="caution">
    <text evidence="2">The sequence shown here is derived from an EMBL/GenBank/DDBJ whole genome shotgun (WGS) entry which is preliminary data.</text>
</comment>
<gene>
    <name evidence="2" type="ORF">N1032_24085</name>
</gene>
<protein>
    <submittedName>
        <fullName evidence="2">Uncharacterized protein</fullName>
    </submittedName>
</protein>
<dbReference type="EMBL" id="JANLCJ010000197">
    <property type="protein sequence ID" value="MCS5736814.1"/>
    <property type="molecule type" value="Genomic_DNA"/>
</dbReference>
<proteinExistence type="predicted"/>
<evidence type="ECO:0000313" key="2">
    <source>
        <dbReference type="EMBL" id="MCS5736814.1"/>
    </source>
</evidence>
<name>A0ABT2HA58_9MICO</name>
<dbReference type="RefSeq" id="WP_259542985.1">
    <property type="nucleotide sequence ID" value="NZ_JANLCJ010000197.1"/>
</dbReference>
<feature type="compositionally biased region" description="Acidic residues" evidence="1">
    <location>
        <begin position="59"/>
        <end position="91"/>
    </location>
</feature>
<evidence type="ECO:0000313" key="3">
    <source>
        <dbReference type="Proteomes" id="UP001165586"/>
    </source>
</evidence>
<accession>A0ABT2HA58</accession>
<feature type="compositionally biased region" description="Basic and acidic residues" evidence="1">
    <location>
        <begin position="32"/>
        <end position="43"/>
    </location>
</feature>
<dbReference type="Proteomes" id="UP001165586">
    <property type="component" value="Unassembled WGS sequence"/>
</dbReference>
<organism evidence="2 3">
    <name type="scientific">Herbiconiux daphne</name>
    <dbReference type="NCBI Taxonomy" id="2970914"/>
    <lineage>
        <taxon>Bacteria</taxon>
        <taxon>Bacillati</taxon>
        <taxon>Actinomycetota</taxon>
        <taxon>Actinomycetes</taxon>
        <taxon>Micrococcales</taxon>
        <taxon>Microbacteriaceae</taxon>
        <taxon>Herbiconiux</taxon>
    </lineage>
</organism>
<evidence type="ECO:0000256" key="1">
    <source>
        <dbReference type="SAM" id="MobiDB-lite"/>
    </source>
</evidence>